<dbReference type="AlphaFoldDB" id="A0AAD8BVF0"/>
<evidence type="ECO:0000313" key="2">
    <source>
        <dbReference type="Proteomes" id="UP001233172"/>
    </source>
</evidence>
<organism evidence="1 2">
    <name type="scientific">Biomphalaria pfeifferi</name>
    <name type="common">Bloodfluke planorb</name>
    <name type="synonym">Freshwater snail</name>
    <dbReference type="NCBI Taxonomy" id="112525"/>
    <lineage>
        <taxon>Eukaryota</taxon>
        <taxon>Metazoa</taxon>
        <taxon>Spiralia</taxon>
        <taxon>Lophotrochozoa</taxon>
        <taxon>Mollusca</taxon>
        <taxon>Gastropoda</taxon>
        <taxon>Heterobranchia</taxon>
        <taxon>Euthyneura</taxon>
        <taxon>Panpulmonata</taxon>
        <taxon>Hygrophila</taxon>
        <taxon>Lymnaeoidea</taxon>
        <taxon>Planorbidae</taxon>
        <taxon>Biomphalaria</taxon>
    </lineage>
</organism>
<keyword evidence="2" id="KW-1185">Reference proteome</keyword>
<proteinExistence type="predicted"/>
<dbReference type="Proteomes" id="UP001233172">
    <property type="component" value="Unassembled WGS sequence"/>
</dbReference>
<accession>A0AAD8BVF0</accession>
<reference evidence="1" key="2">
    <citation type="submission" date="2023-04" db="EMBL/GenBank/DDBJ databases">
        <authorList>
            <person name="Bu L."/>
            <person name="Lu L."/>
            <person name="Laidemitt M.R."/>
            <person name="Zhang S.M."/>
            <person name="Mutuku M."/>
            <person name="Mkoji G."/>
            <person name="Steinauer M."/>
            <person name="Loker E.S."/>
        </authorList>
    </citation>
    <scope>NUCLEOTIDE SEQUENCE</scope>
    <source>
        <strain evidence="1">KasaAsao</strain>
        <tissue evidence="1">Whole Snail</tissue>
    </source>
</reference>
<name>A0AAD8BVF0_BIOPF</name>
<comment type="caution">
    <text evidence="1">The sequence shown here is derived from an EMBL/GenBank/DDBJ whole genome shotgun (WGS) entry which is preliminary data.</text>
</comment>
<sequence>MSGETNDYKACSGVSKETNDYKTRSGVFGENNDYKARSVQIDQHLSSTWLYYEGSLGLISFSLANSMSSGSSPQDEMTQAGLRLMEFEENKS</sequence>
<dbReference type="EMBL" id="JASAOG010000033">
    <property type="protein sequence ID" value="KAK0060908.1"/>
    <property type="molecule type" value="Genomic_DNA"/>
</dbReference>
<evidence type="ECO:0000313" key="1">
    <source>
        <dbReference type="EMBL" id="KAK0060908.1"/>
    </source>
</evidence>
<reference evidence="1" key="1">
    <citation type="journal article" date="2023" name="PLoS Negl. Trop. Dis.">
        <title>A genome sequence for Biomphalaria pfeifferi, the major vector snail for the human-infecting parasite Schistosoma mansoni.</title>
        <authorList>
            <person name="Bu L."/>
            <person name="Lu L."/>
            <person name="Laidemitt M.R."/>
            <person name="Zhang S.M."/>
            <person name="Mutuku M."/>
            <person name="Mkoji G."/>
            <person name="Steinauer M."/>
            <person name="Loker E.S."/>
        </authorList>
    </citation>
    <scope>NUCLEOTIDE SEQUENCE</scope>
    <source>
        <strain evidence="1">KasaAsao</strain>
    </source>
</reference>
<gene>
    <name evidence="1" type="ORF">Bpfe_009777</name>
</gene>
<protein>
    <submittedName>
        <fullName evidence="1">Uncharacterized protein</fullName>
    </submittedName>
</protein>